<evidence type="ECO:0000313" key="2">
    <source>
        <dbReference type="EMBL" id="AXH50950.1"/>
    </source>
</evidence>
<evidence type="ECO:0008006" key="4">
    <source>
        <dbReference type="Google" id="ProtNLM"/>
    </source>
</evidence>
<feature type="region of interest" description="Disordered" evidence="1">
    <location>
        <begin position="57"/>
        <end position="77"/>
    </location>
</feature>
<organism evidence="2 3">
    <name type="scientific">Serratia phage Scapp</name>
    <dbReference type="NCBI Taxonomy" id="2282409"/>
    <lineage>
        <taxon>Viruses</taxon>
        <taxon>Duplodnaviria</taxon>
        <taxon>Heunggongvirae</taxon>
        <taxon>Uroviricota</taxon>
        <taxon>Caudoviricetes</taxon>
        <taxon>Scappvirus</taxon>
        <taxon>Scappvirus scapp</taxon>
    </lineage>
</organism>
<reference evidence="3" key="1">
    <citation type="submission" date="2018-06" db="EMBL/GenBank/DDBJ databases">
        <title>Complete genome of Serratia marcescens Siphophage Scapp.</title>
        <authorList>
            <person name="Koehler B.T."/>
            <person name="Bonasera R."/>
            <person name="Liu M."/>
            <person name="Kongari R."/>
        </authorList>
    </citation>
    <scope>NUCLEOTIDE SEQUENCE [LARGE SCALE GENOMIC DNA]</scope>
</reference>
<protein>
    <recommendedName>
        <fullName evidence="4">Scaffold protein</fullName>
    </recommendedName>
</protein>
<dbReference type="EMBL" id="MH553517">
    <property type="protein sequence ID" value="AXH50950.1"/>
    <property type="molecule type" value="Genomic_DNA"/>
</dbReference>
<evidence type="ECO:0000313" key="3">
    <source>
        <dbReference type="Proteomes" id="UP000260583"/>
    </source>
</evidence>
<sequence>MKFKINATEYAAITDEATKAMYKQVGDDYVMQIDGMPDFAAMEQKNAELLNELKQGKLKNSEREKAEKQARDELARKNGDVEALETSYKQQLADQAAQFDAERQSLNGSLNKLLVGNVANQLALELGGEANAKLWMPHILPRLSVELVGEQHVTRVLDANGKPSALDVAGLTKELGGDKTFAAILKGPGSQGTPTDPNPGAPNPNQSTNPLQSNPSYQTALAAIERMGNDGAASK</sequence>
<accession>A0A345L6P8</accession>
<feature type="region of interest" description="Disordered" evidence="1">
    <location>
        <begin position="183"/>
        <end position="235"/>
    </location>
</feature>
<keyword evidence="3" id="KW-1185">Reference proteome</keyword>
<evidence type="ECO:0000256" key="1">
    <source>
        <dbReference type="SAM" id="MobiDB-lite"/>
    </source>
</evidence>
<gene>
    <name evidence="2" type="ORF">CPT_Scapp_021</name>
</gene>
<dbReference type="Proteomes" id="UP000260583">
    <property type="component" value="Segment"/>
</dbReference>
<feature type="compositionally biased region" description="Polar residues" evidence="1">
    <location>
        <begin position="203"/>
        <end position="219"/>
    </location>
</feature>
<name>A0A345L6P8_9CAUD</name>
<proteinExistence type="predicted"/>
<feature type="compositionally biased region" description="Basic and acidic residues" evidence="1">
    <location>
        <begin position="59"/>
        <end position="77"/>
    </location>
</feature>